<protein>
    <recommendedName>
        <fullName evidence="1">DUF4283 domain-containing protein</fullName>
    </recommendedName>
</protein>
<gene>
    <name evidence="2" type="ORF">SO802_009378</name>
</gene>
<dbReference type="AlphaFoldDB" id="A0AAW2DFK4"/>
<accession>A0AAW2DFK4</accession>
<name>A0AAW2DFK4_9ROSI</name>
<sequence>MDNLTGKCARLSLSAKESQMVTLTPVIENNSRVLVAKLFTKRKVNAEALSRTLKSMWRSVQDFEIRDLGSNIVLIIFSEEADTHKILSQQPWSFDKYLIGLYKPTAEESVDDAKFDRASFWIQIYNLPISRMNKVNAEAIGQSLGDVEQVDAPPNGECRGRYIRVQANIDINQPLCRGRFVNIGDSEPLWISFQ</sequence>
<dbReference type="Proteomes" id="UP001459277">
    <property type="component" value="Unassembled WGS sequence"/>
</dbReference>
<dbReference type="PANTHER" id="PTHR31286">
    <property type="entry name" value="GLYCINE-RICH CELL WALL STRUCTURAL PROTEIN 1.8-LIKE"/>
    <property type="match status" value="1"/>
</dbReference>
<feature type="domain" description="DUF4283" evidence="1">
    <location>
        <begin position="28"/>
        <end position="101"/>
    </location>
</feature>
<evidence type="ECO:0000313" key="3">
    <source>
        <dbReference type="Proteomes" id="UP001459277"/>
    </source>
</evidence>
<organism evidence="2 3">
    <name type="scientific">Lithocarpus litseifolius</name>
    <dbReference type="NCBI Taxonomy" id="425828"/>
    <lineage>
        <taxon>Eukaryota</taxon>
        <taxon>Viridiplantae</taxon>
        <taxon>Streptophyta</taxon>
        <taxon>Embryophyta</taxon>
        <taxon>Tracheophyta</taxon>
        <taxon>Spermatophyta</taxon>
        <taxon>Magnoliopsida</taxon>
        <taxon>eudicotyledons</taxon>
        <taxon>Gunneridae</taxon>
        <taxon>Pentapetalae</taxon>
        <taxon>rosids</taxon>
        <taxon>fabids</taxon>
        <taxon>Fagales</taxon>
        <taxon>Fagaceae</taxon>
        <taxon>Lithocarpus</taxon>
    </lineage>
</organism>
<proteinExistence type="predicted"/>
<dbReference type="Pfam" id="PF14111">
    <property type="entry name" value="DUF4283"/>
    <property type="match status" value="1"/>
</dbReference>
<evidence type="ECO:0000259" key="1">
    <source>
        <dbReference type="Pfam" id="PF14111"/>
    </source>
</evidence>
<comment type="caution">
    <text evidence="2">The sequence shown here is derived from an EMBL/GenBank/DDBJ whole genome shotgun (WGS) entry which is preliminary data.</text>
</comment>
<dbReference type="PANTHER" id="PTHR31286:SF167">
    <property type="entry name" value="OS09G0268800 PROTEIN"/>
    <property type="match status" value="1"/>
</dbReference>
<reference evidence="2 3" key="1">
    <citation type="submission" date="2024-01" db="EMBL/GenBank/DDBJ databases">
        <title>A telomere-to-telomere, gap-free genome of sweet tea (Lithocarpus litseifolius).</title>
        <authorList>
            <person name="Zhou J."/>
        </authorList>
    </citation>
    <scope>NUCLEOTIDE SEQUENCE [LARGE SCALE GENOMIC DNA]</scope>
    <source>
        <strain evidence="2">Zhou-2022a</strain>
        <tissue evidence="2">Leaf</tissue>
    </source>
</reference>
<dbReference type="InterPro" id="IPR040256">
    <property type="entry name" value="At4g02000-like"/>
</dbReference>
<keyword evidence="3" id="KW-1185">Reference proteome</keyword>
<dbReference type="EMBL" id="JAZDWU010000003">
    <property type="protein sequence ID" value="KAL0007876.1"/>
    <property type="molecule type" value="Genomic_DNA"/>
</dbReference>
<dbReference type="InterPro" id="IPR025558">
    <property type="entry name" value="DUF4283"/>
</dbReference>
<evidence type="ECO:0000313" key="2">
    <source>
        <dbReference type="EMBL" id="KAL0007876.1"/>
    </source>
</evidence>